<dbReference type="AlphaFoldDB" id="A0AAV6KW12"/>
<feature type="compositionally biased region" description="Acidic residues" evidence="1">
    <location>
        <begin position="26"/>
        <end position="35"/>
    </location>
</feature>
<name>A0AAV6KW12_9ERIC</name>
<organism evidence="2 3">
    <name type="scientific">Rhododendron griersonianum</name>
    <dbReference type="NCBI Taxonomy" id="479676"/>
    <lineage>
        <taxon>Eukaryota</taxon>
        <taxon>Viridiplantae</taxon>
        <taxon>Streptophyta</taxon>
        <taxon>Embryophyta</taxon>
        <taxon>Tracheophyta</taxon>
        <taxon>Spermatophyta</taxon>
        <taxon>Magnoliopsida</taxon>
        <taxon>eudicotyledons</taxon>
        <taxon>Gunneridae</taxon>
        <taxon>Pentapetalae</taxon>
        <taxon>asterids</taxon>
        <taxon>Ericales</taxon>
        <taxon>Ericaceae</taxon>
        <taxon>Ericoideae</taxon>
        <taxon>Rhodoreae</taxon>
        <taxon>Rhododendron</taxon>
    </lineage>
</organism>
<reference evidence="2" key="1">
    <citation type="submission" date="2020-08" db="EMBL/GenBank/DDBJ databases">
        <title>Plant Genome Project.</title>
        <authorList>
            <person name="Zhang R.-G."/>
        </authorList>
    </citation>
    <scope>NUCLEOTIDE SEQUENCE</scope>
    <source>
        <strain evidence="2">WSP0</strain>
        <tissue evidence="2">Leaf</tissue>
    </source>
</reference>
<evidence type="ECO:0000256" key="1">
    <source>
        <dbReference type="SAM" id="MobiDB-lite"/>
    </source>
</evidence>
<feature type="compositionally biased region" description="Polar residues" evidence="1">
    <location>
        <begin position="8"/>
        <end position="17"/>
    </location>
</feature>
<proteinExistence type="predicted"/>
<comment type="caution">
    <text evidence="2">The sequence shown here is derived from an EMBL/GenBank/DDBJ whole genome shotgun (WGS) entry which is preliminary data.</text>
</comment>
<evidence type="ECO:0000313" key="2">
    <source>
        <dbReference type="EMBL" id="KAG5556710.1"/>
    </source>
</evidence>
<gene>
    <name evidence="2" type="ORF">RHGRI_007100</name>
</gene>
<evidence type="ECO:0000313" key="3">
    <source>
        <dbReference type="Proteomes" id="UP000823749"/>
    </source>
</evidence>
<protein>
    <submittedName>
        <fullName evidence="2">Uncharacterized protein</fullName>
    </submittedName>
</protein>
<keyword evidence="3" id="KW-1185">Reference proteome</keyword>
<feature type="compositionally biased region" description="Basic and acidic residues" evidence="1">
    <location>
        <begin position="36"/>
        <end position="67"/>
    </location>
</feature>
<dbReference type="Proteomes" id="UP000823749">
    <property type="component" value="Chromosome 3"/>
</dbReference>
<accession>A0AAV6KW12</accession>
<dbReference type="EMBL" id="JACTNZ010000003">
    <property type="protein sequence ID" value="KAG5556710.1"/>
    <property type="molecule type" value="Genomic_DNA"/>
</dbReference>
<feature type="region of interest" description="Disordered" evidence="1">
    <location>
        <begin position="1"/>
        <end position="71"/>
    </location>
</feature>
<sequence length="172" mass="19491">MEEEESFRTVSLTNQVPNCAAHSEPEKDDDEMDKADDDRAKKKKNNSVDDMEKHRNKNSEDRAKNNEEEAEKYVNNGLMAATKVRAVMRCQQLEASLSSEGDEIEEYIIASQEQEQMEIDKEVQNTIKACNALGIKFGDAGIKRMTKMIANEAKILKASLKNNSFAPLMRDE</sequence>